<keyword evidence="1" id="KW-0812">Transmembrane</keyword>
<dbReference type="AlphaFoldDB" id="A0A1F7F073"/>
<comment type="caution">
    <text evidence="2">The sequence shown here is derived from an EMBL/GenBank/DDBJ whole genome shotgun (WGS) entry which is preliminary data.</text>
</comment>
<evidence type="ECO:0000256" key="1">
    <source>
        <dbReference type="SAM" id="Phobius"/>
    </source>
</evidence>
<dbReference type="Proteomes" id="UP000179243">
    <property type="component" value="Unassembled WGS sequence"/>
</dbReference>
<keyword evidence="1" id="KW-0472">Membrane</keyword>
<keyword evidence="1" id="KW-1133">Transmembrane helix</keyword>
<gene>
    <name evidence="2" type="ORF">A2519_22240</name>
</gene>
<proteinExistence type="predicted"/>
<feature type="transmembrane region" description="Helical" evidence="1">
    <location>
        <begin position="39"/>
        <end position="57"/>
    </location>
</feature>
<accession>A0A1F7F073</accession>
<evidence type="ECO:0000313" key="2">
    <source>
        <dbReference type="EMBL" id="OGK00050.1"/>
    </source>
</evidence>
<organism evidence="2 3">
    <name type="scientific">Candidatus Raymondbacteria bacterium RIFOXYD12_FULL_49_13</name>
    <dbReference type="NCBI Taxonomy" id="1817890"/>
    <lineage>
        <taxon>Bacteria</taxon>
        <taxon>Raymondiibacteriota</taxon>
    </lineage>
</organism>
<evidence type="ECO:0000313" key="3">
    <source>
        <dbReference type="Proteomes" id="UP000179243"/>
    </source>
</evidence>
<reference evidence="2 3" key="1">
    <citation type="journal article" date="2016" name="Nat. Commun.">
        <title>Thousands of microbial genomes shed light on interconnected biogeochemical processes in an aquifer system.</title>
        <authorList>
            <person name="Anantharaman K."/>
            <person name="Brown C.T."/>
            <person name="Hug L.A."/>
            <person name="Sharon I."/>
            <person name="Castelle C.J."/>
            <person name="Probst A.J."/>
            <person name="Thomas B.C."/>
            <person name="Singh A."/>
            <person name="Wilkins M.J."/>
            <person name="Karaoz U."/>
            <person name="Brodie E.L."/>
            <person name="Williams K.H."/>
            <person name="Hubbard S.S."/>
            <person name="Banfield J.F."/>
        </authorList>
    </citation>
    <scope>NUCLEOTIDE SEQUENCE [LARGE SCALE GENOMIC DNA]</scope>
</reference>
<dbReference type="EMBL" id="MFYX01000155">
    <property type="protein sequence ID" value="OGK00050.1"/>
    <property type="molecule type" value="Genomic_DNA"/>
</dbReference>
<protein>
    <submittedName>
        <fullName evidence="2">Uncharacterized protein</fullName>
    </submittedName>
</protein>
<sequence length="234" mass="26855">MRRRNEDQGSRIETALIFSWRMLTTVCHPPHVSFLVPRFSILAPFILLFLSLPLFSADIPDNYNGLAFGSTVKQLQAAYPPSEAYKCSLNFNSAESSGDIDVYTLFFRKGYVEKAKFYFLKNQLAMVIEQSYPGAEISVQIYKRMTARYGQFAGRGSASWKRRADYLVMINHHAENEVTAVSYLYTPLADSLRERTNYIRSDEERAIDRQIREVRSEIDSLSIRPDSLPPGKKQ</sequence>
<name>A0A1F7F073_UNCRA</name>